<evidence type="ECO:0000313" key="3">
    <source>
        <dbReference type="Proteomes" id="UP001432027"/>
    </source>
</evidence>
<accession>A0AAV5UNW7</accession>
<evidence type="ECO:0000256" key="1">
    <source>
        <dbReference type="SAM" id="Phobius"/>
    </source>
</evidence>
<organism evidence="2 3">
    <name type="scientific">Pristionchus entomophagus</name>
    <dbReference type="NCBI Taxonomy" id="358040"/>
    <lineage>
        <taxon>Eukaryota</taxon>
        <taxon>Metazoa</taxon>
        <taxon>Ecdysozoa</taxon>
        <taxon>Nematoda</taxon>
        <taxon>Chromadorea</taxon>
        <taxon>Rhabditida</taxon>
        <taxon>Rhabditina</taxon>
        <taxon>Diplogasteromorpha</taxon>
        <taxon>Diplogasteroidea</taxon>
        <taxon>Neodiplogasteridae</taxon>
        <taxon>Pristionchus</taxon>
    </lineage>
</organism>
<feature type="transmembrane region" description="Helical" evidence="1">
    <location>
        <begin position="91"/>
        <end position="109"/>
    </location>
</feature>
<feature type="non-terminal residue" evidence="2">
    <location>
        <position position="1"/>
    </location>
</feature>
<keyword evidence="1" id="KW-1133">Transmembrane helix</keyword>
<protein>
    <recommendedName>
        <fullName evidence="4">G protein-coupled receptor</fullName>
    </recommendedName>
</protein>
<feature type="transmembrane region" description="Helical" evidence="1">
    <location>
        <begin position="130"/>
        <end position="148"/>
    </location>
</feature>
<keyword evidence="1" id="KW-0812">Transmembrane</keyword>
<comment type="caution">
    <text evidence="2">The sequence shown here is derived from an EMBL/GenBank/DDBJ whole genome shotgun (WGS) entry which is preliminary data.</text>
</comment>
<proteinExistence type="predicted"/>
<sequence length="190" mass="21035">LTEAYLFAAPAINVCIMAVERFTATFDRLAPIHNALEKTPRILIALFKYLIPAIPVRTLYGLPPSFFAFQDTQTLVGIFTMHHGTIQTENIGPYIMMSCVLTVVMFALISLKMLMNCGSTKMTDELRRTVLFFVLIVPQLTSGVFAGLGTKARNDGDLDRATFITGNLQNVSYFFALTGPLVIFASKKAR</sequence>
<feature type="transmembrane region" description="Helical" evidence="1">
    <location>
        <begin position="168"/>
        <end position="186"/>
    </location>
</feature>
<keyword evidence="3" id="KW-1185">Reference proteome</keyword>
<name>A0AAV5UNW7_9BILA</name>
<evidence type="ECO:0008006" key="4">
    <source>
        <dbReference type="Google" id="ProtNLM"/>
    </source>
</evidence>
<gene>
    <name evidence="2" type="ORF">PENTCL1PPCAC_30197</name>
</gene>
<dbReference type="AlphaFoldDB" id="A0AAV5UNW7"/>
<reference evidence="2" key="1">
    <citation type="submission" date="2023-10" db="EMBL/GenBank/DDBJ databases">
        <title>Genome assembly of Pristionchus species.</title>
        <authorList>
            <person name="Yoshida K."/>
            <person name="Sommer R.J."/>
        </authorList>
    </citation>
    <scope>NUCLEOTIDE SEQUENCE</scope>
    <source>
        <strain evidence="2">RS0144</strain>
    </source>
</reference>
<evidence type="ECO:0000313" key="2">
    <source>
        <dbReference type="EMBL" id="GMT08023.1"/>
    </source>
</evidence>
<dbReference type="EMBL" id="BTSX01000006">
    <property type="protein sequence ID" value="GMT08023.1"/>
    <property type="molecule type" value="Genomic_DNA"/>
</dbReference>
<keyword evidence="1" id="KW-0472">Membrane</keyword>
<dbReference type="Proteomes" id="UP001432027">
    <property type="component" value="Unassembled WGS sequence"/>
</dbReference>
<feature type="non-terminal residue" evidence="2">
    <location>
        <position position="190"/>
    </location>
</feature>